<sequence>MARDTAYLKVADALRARIRAEEWPVGAKLPSRSRFAEEYAVGQSVTQRALELLIIEGLLEGRAGSGTYRCEPRERLRIVRSRRRRLAGLGGAGVTWESHSAARTPAPERIAERLAVPPGDPCVLTTYEFLSEGRPVEICESWEPMAVTDGTPVVLPEAGPFKGAGVIERMRSIGVLVASSLEVPRPARANQRQANLLGISVGDLITEIERTYYATDGRAVETADIVVADRRSEIAYEIDFHPGDR</sequence>
<dbReference type="GO" id="GO:0003677">
    <property type="term" value="F:DNA binding"/>
    <property type="evidence" value="ECO:0007669"/>
    <property type="project" value="UniProtKB-KW"/>
</dbReference>
<dbReference type="Pfam" id="PF00392">
    <property type="entry name" value="GntR"/>
    <property type="match status" value="1"/>
</dbReference>
<keyword evidence="3" id="KW-0804">Transcription</keyword>
<dbReference type="Gene3D" id="1.10.10.10">
    <property type="entry name" value="Winged helix-like DNA-binding domain superfamily/Winged helix DNA-binding domain"/>
    <property type="match status" value="1"/>
</dbReference>
<keyword evidence="2" id="KW-0238">DNA-binding</keyword>
<organism evidence="5">
    <name type="scientific">Streptomyces sp. R33</name>
    <dbReference type="NCBI Taxonomy" id="3238629"/>
    <lineage>
        <taxon>Bacteria</taxon>
        <taxon>Bacillati</taxon>
        <taxon>Actinomycetota</taxon>
        <taxon>Actinomycetes</taxon>
        <taxon>Kitasatosporales</taxon>
        <taxon>Streptomycetaceae</taxon>
        <taxon>Streptomyces</taxon>
    </lineage>
</organism>
<dbReference type="AlphaFoldDB" id="A0AB39Y3S6"/>
<dbReference type="SMART" id="SM00345">
    <property type="entry name" value="HTH_GNTR"/>
    <property type="match status" value="1"/>
</dbReference>
<evidence type="ECO:0000313" key="5">
    <source>
        <dbReference type="EMBL" id="XDV64815.1"/>
    </source>
</evidence>
<evidence type="ECO:0000256" key="3">
    <source>
        <dbReference type="ARBA" id="ARBA00023163"/>
    </source>
</evidence>
<evidence type="ECO:0000259" key="4">
    <source>
        <dbReference type="PROSITE" id="PS50949"/>
    </source>
</evidence>
<dbReference type="SUPFAM" id="SSF46785">
    <property type="entry name" value="Winged helix' DNA-binding domain"/>
    <property type="match status" value="1"/>
</dbReference>
<dbReference type="InterPro" id="IPR050679">
    <property type="entry name" value="Bact_HTH_transcr_reg"/>
</dbReference>
<dbReference type="GO" id="GO:0045892">
    <property type="term" value="P:negative regulation of DNA-templated transcription"/>
    <property type="evidence" value="ECO:0007669"/>
    <property type="project" value="TreeGrafter"/>
</dbReference>
<dbReference type="EMBL" id="CP165727">
    <property type="protein sequence ID" value="XDV64815.1"/>
    <property type="molecule type" value="Genomic_DNA"/>
</dbReference>
<evidence type="ECO:0000256" key="1">
    <source>
        <dbReference type="ARBA" id="ARBA00023015"/>
    </source>
</evidence>
<dbReference type="InterPro" id="IPR011663">
    <property type="entry name" value="UTRA"/>
</dbReference>
<dbReference type="InterPro" id="IPR028978">
    <property type="entry name" value="Chorismate_lyase_/UTRA_dom_sf"/>
</dbReference>
<dbReference type="Pfam" id="PF07702">
    <property type="entry name" value="UTRA"/>
    <property type="match status" value="1"/>
</dbReference>
<gene>
    <name evidence="5" type="ORF">AB5J51_18650</name>
</gene>
<evidence type="ECO:0000256" key="2">
    <source>
        <dbReference type="ARBA" id="ARBA00023125"/>
    </source>
</evidence>
<dbReference type="PANTHER" id="PTHR44846:SF17">
    <property type="entry name" value="GNTR-FAMILY TRANSCRIPTIONAL REGULATOR"/>
    <property type="match status" value="1"/>
</dbReference>
<dbReference type="SUPFAM" id="SSF64288">
    <property type="entry name" value="Chorismate lyase-like"/>
    <property type="match status" value="1"/>
</dbReference>
<dbReference type="PROSITE" id="PS50949">
    <property type="entry name" value="HTH_GNTR"/>
    <property type="match status" value="1"/>
</dbReference>
<dbReference type="RefSeq" id="WP_053787265.1">
    <property type="nucleotide sequence ID" value="NZ_CP165727.1"/>
</dbReference>
<dbReference type="InterPro" id="IPR036388">
    <property type="entry name" value="WH-like_DNA-bd_sf"/>
</dbReference>
<accession>A0AB39Y3S6</accession>
<dbReference type="PANTHER" id="PTHR44846">
    <property type="entry name" value="MANNOSYL-D-GLYCERATE TRANSPORT/METABOLISM SYSTEM REPRESSOR MNGR-RELATED"/>
    <property type="match status" value="1"/>
</dbReference>
<protein>
    <submittedName>
        <fullName evidence="5">GntR family transcriptional regulator</fullName>
    </submittedName>
</protein>
<feature type="domain" description="HTH gntR-type" evidence="4">
    <location>
        <begin position="4"/>
        <end position="72"/>
    </location>
</feature>
<dbReference type="SMART" id="SM00866">
    <property type="entry name" value="UTRA"/>
    <property type="match status" value="1"/>
</dbReference>
<keyword evidence="1" id="KW-0805">Transcription regulation</keyword>
<reference evidence="5" key="1">
    <citation type="submission" date="2024-08" db="EMBL/GenBank/DDBJ databases">
        <authorList>
            <person name="Yu S.T."/>
        </authorList>
    </citation>
    <scope>NUCLEOTIDE SEQUENCE</scope>
    <source>
        <strain evidence="5">R33</strain>
    </source>
</reference>
<dbReference type="InterPro" id="IPR036390">
    <property type="entry name" value="WH_DNA-bd_sf"/>
</dbReference>
<proteinExistence type="predicted"/>
<dbReference type="GO" id="GO:0003700">
    <property type="term" value="F:DNA-binding transcription factor activity"/>
    <property type="evidence" value="ECO:0007669"/>
    <property type="project" value="InterPro"/>
</dbReference>
<name>A0AB39Y3S6_9ACTN</name>
<dbReference type="Gene3D" id="3.40.1410.10">
    <property type="entry name" value="Chorismate lyase-like"/>
    <property type="match status" value="1"/>
</dbReference>
<dbReference type="InterPro" id="IPR000524">
    <property type="entry name" value="Tscrpt_reg_HTH_GntR"/>
</dbReference>